<dbReference type="InterPro" id="IPR001453">
    <property type="entry name" value="MoaB/Mog_dom"/>
</dbReference>
<dbReference type="CDD" id="cd00885">
    <property type="entry name" value="cinA"/>
    <property type="match status" value="1"/>
</dbReference>
<dbReference type="Proteomes" id="UP000243723">
    <property type="component" value="Unassembled WGS sequence"/>
</dbReference>
<dbReference type="Gene3D" id="3.40.980.10">
    <property type="entry name" value="MoaB/Mog-like domain"/>
    <property type="match status" value="1"/>
</dbReference>
<feature type="region of interest" description="Disordered" evidence="1">
    <location>
        <begin position="365"/>
        <end position="386"/>
    </location>
</feature>
<feature type="compositionally biased region" description="Acidic residues" evidence="1">
    <location>
        <begin position="374"/>
        <end position="386"/>
    </location>
</feature>
<evidence type="ECO:0000313" key="3">
    <source>
        <dbReference type="EMBL" id="PSK59332.1"/>
    </source>
</evidence>
<feature type="compositionally biased region" description="Polar residues" evidence="1">
    <location>
        <begin position="1"/>
        <end position="13"/>
    </location>
</feature>
<dbReference type="SUPFAM" id="SSF53218">
    <property type="entry name" value="Molybdenum cofactor biosynthesis proteins"/>
    <property type="match status" value="1"/>
</dbReference>
<gene>
    <name evidence="3" type="ORF">B9Z65_3656</name>
</gene>
<evidence type="ECO:0000259" key="2">
    <source>
        <dbReference type="SMART" id="SM00852"/>
    </source>
</evidence>
<dbReference type="InterPro" id="IPR036425">
    <property type="entry name" value="MoaB/Mog-like_dom_sf"/>
</dbReference>
<sequence length="386" mass="42832">MKRSQLLTSSSDCPTAGLDSDLRDLGGPRNDELYIIDHIHSYKTSFSSFPSLPSPSQLPITTPMFSRLSLIARHLPRTPIPSLSTISRPTLPKMSTTTAARQHLSSKLHTAACLIIGDEVLNGKTRDSNSHYMSQWCFRLGIALRRIEIIADDASEISEAVKRMSSSYDFVVTSGGIGPTHDDITYESIAKAFGLRLTLHDEAFARMRKLSRPHPSQPNFSWDEPSPALEAKKRMVILPWNKELKDEEQVRFVAEDLWVPVSVVNGNVHILPGVPRLFERLLEGIGEGIKDRVEDPGKGVHRILFSTPLAESAVAGYLTELSKKVEGKGVKVGSYPRWGKSRNTVTLVGRDVEFMEGLVQEVEKGVKGRRVQREDEDDSAGSDMDS</sequence>
<dbReference type="GO" id="GO:0047884">
    <property type="term" value="F:FAD diphosphatase activity"/>
    <property type="evidence" value="ECO:0007669"/>
    <property type="project" value="TreeGrafter"/>
</dbReference>
<name>A0A2P8AFU5_9PEZI</name>
<comment type="caution">
    <text evidence="3">The sequence shown here is derived from an EMBL/GenBank/DDBJ whole genome shotgun (WGS) entry which is preliminary data.</text>
</comment>
<dbReference type="OrthoDB" id="448496at2759"/>
<accession>A0A2P8AFU5</accession>
<dbReference type="STRING" id="40998.A0A2P8AFU5"/>
<feature type="region of interest" description="Disordered" evidence="1">
    <location>
        <begin position="1"/>
        <end position="24"/>
    </location>
</feature>
<feature type="domain" description="MoaB/Mog" evidence="2">
    <location>
        <begin position="112"/>
        <end position="292"/>
    </location>
</feature>
<dbReference type="GO" id="GO:0042726">
    <property type="term" value="P:flavin-containing compound metabolic process"/>
    <property type="evidence" value="ECO:0007669"/>
    <property type="project" value="TreeGrafter"/>
</dbReference>
<dbReference type="PANTHER" id="PTHR47675:SF1">
    <property type="entry name" value="MOLYBDOPTERIN BINDING DOMAIN PROTEIN (AFU_ORTHOLOGUE AFUA_5G11210)"/>
    <property type="match status" value="1"/>
</dbReference>
<organism evidence="3 4">
    <name type="scientific">Elsinoe australis</name>
    <dbReference type="NCBI Taxonomy" id="40998"/>
    <lineage>
        <taxon>Eukaryota</taxon>
        <taxon>Fungi</taxon>
        <taxon>Dikarya</taxon>
        <taxon>Ascomycota</taxon>
        <taxon>Pezizomycotina</taxon>
        <taxon>Dothideomycetes</taxon>
        <taxon>Dothideomycetidae</taxon>
        <taxon>Myriangiales</taxon>
        <taxon>Elsinoaceae</taxon>
        <taxon>Elsinoe</taxon>
    </lineage>
</organism>
<protein>
    <recommendedName>
        <fullName evidence="2">MoaB/Mog domain-containing protein</fullName>
    </recommendedName>
</protein>
<evidence type="ECO:0000313" key="4">
    <source>
        <dbReference type="Proteomes" id="UP000243723"/>
    </source>
</evidence>
<dbReference type="SMART" id="SM00852">
    <property type="entry name" value="MoCF_biosynth"/>
    <property type="match status" value="1"/>
</dbReference>
<evidence type="ECO:0000256" key="1">
    <source>
        <dbReference type="SAM" id="MobiDB-lite"/>
    </source>
</evidence>
<dbReference type="Pfam" id="PF00994">
    <property type="entry name" value="MoCF_biosynth"/>
    <property type="match status" value="1"/>
</dbReference>
<dbReference type="EMBL" id="NHZQ01000010">
    <property type="protein sequence ID" value="PSK59332.1"/>
    <property type="molecule type" value="Genomic_DNA"/>
</dbReference>
<keyword evidence="4" id="KW-1185">Reference proteome</keyword>
<dbReference type="PANTHER" id="PTHR47675">
    <property type="entry name" value="MOLYBDOPTERIN BINDING DOMAIN PROTEIN (AFU_ORTHOLOGUE AFUA_5G11210)"/>
    <property type="match status" value="1"/>
</dbReference>
<proteinExistence type="predicted"/>
<dbReference type="AlphaFoldDB" id="A0A2P8AFU5"/>
<reference evidence="3 4" key="1">
    <citation type="submission" date="2017-05" db="EMBL/GenBank/DDBJ databases">
        <title>Draft genome sequence of Elsinoe australis.</title>
        <authorList>
            <person name="Cheng Q."/>
        </authorList>
    </citation>
    <scope>NUCLEOTIDE SEQUENCE [LARGE SCALE GENOMIC DNA]</scope>
    <source>
        <strain evidence="3 4">NL1</strain>
    </source>
</reference>